<feature type="transmembrane region" description="Helical" evidence="5">
    <location>
        <begin position="167"/>
        <end position="190"/>
    </location>
</feature>
<reference evidence="7 8" key="1">
    <citation type="submission" date="2016-07" db="EMBL/GenBank/DDBJ databases">
        <title>Pervasive Adenine N6-methylation of Active Genes in Fungi.</title>
        <authorList>
            <consortium name="DOE Joint Genome Institute"/>
            <person name="Mondo S.J."/>
            <person name="Dannebaum R.O."/>
            <person name="Kuo R.C."/>
            <person name="Labutti K."/>
            <person name="Haridas S."/>
            <person name="Kuo A."/>
            <person name="Salamov A."/>
            <person name="Ahrendt S.R."/>
            <person name="Lipzen A."/>
            <person name="Sullivan W."/>
            <person name="Andreopoulos W.B."/>
            <person name="Clum A."/>
            <person name="Lindquist E."/>
            <person name="Daum C."/>
            <person name="Ramamoorthy G.K."/>
            <person name="Gryganskyi A."/>
            <person name="Culley D."/>
            <person name="Magnuson J.K."/>
            <person name="James T.Y."/>
            <person name="O'Malley M.A."/>
            <person name="Stajich J.E."/>
            <person name="Spatafora J.W."/>
            <person name="Visel A."/>
            <person name="Grigoriev I.V."/>
        </authorList>
    </citation>
    <scope>NUCLEOTIDE SEQUENCE [LARGE SCALE GENOMIC DNA]</scope>
    <source>
        <strain evidence="7 8">12-1054</strain>
    </source>
</reference>
<feature type="transmembrane region" description="Helical" evidence="5">
    <location>
        <begin position="12"/>
        <end position="33"/>
    </location>
</feature>
<evidence type="ECO:0000256" key="3">
    <source>
        <dbReference type="ARBA" id="ARBA00022989"/>
    </source>
</evidence>
<feature type="transmembrane region" description="Helical" evidence="5">
    <location>
        <begin position="99"/>
        <end position="119"/>
    </location>
</feature>
<feature type="transmembrane region" description="Helical" evidence="5">
    <location>
        <begin position="202"/>
        <end position="222"/>
    </location>
</feature>
<evidence type="ECO:0000256" key="4">
    <source>
        <dbReference type="ARBA" id="ARBA00023136"/>
    </source>
</evidence>
<comment type="subcellular location">
    <subcellularLocation>
        <location evidence="1">Endomembrane system</location>
        <topology evidence="1">Multi-pass membrane protein</topology>
    </subcellularLocation>
</comment>
<keyword evidence="2 5" id="KW-0812">Transmembrane</keyword>
<keyword evidence="3 5" id="KW-1133">Transmembrane helix</keyword>
<name>A0A1Y2FUB8_PROLT</name>
<dbReference type="Proteomes" id="UP000193685">
    <property type="component" value="Unassembled WGS sequence"/>
</dbReference>
<dbReference type="GO" id="GO:0005886">
    <property type="term" value="C:plasma membrane"/>
    <property type="evidence" value="ECO:0007669"/>
    <property type="project" value="TreeGrafter"/>
</dbReference>
<dbReference type="Pfam" id="PF10277">
    <property type="entry name" value="Frag1"/>
    <property type="match status" value="1"/>
</dbReference>
<evidence type="ECO:0000256" key="1">
    <source>
        <dbReference type="ARBA" id="ARBA00004127"/>
    </source>
</evidence>
<dbReference type="RefSeq" id="XP_040728073.1">
    <property type="nucleotide sequence ID" value="XM_040866150.1"/>
</dbReference>
<evidence type="ECO:0000313" key="7">
    <source>
        <dbReference type="EMBL" id="ORY87578.1"/>
    </source>
</evidence>
<dbReference type="EMBL" id="MCFI01000001">
    <property type="protein sequence ID" value="ORY87578.1"/>
    <property type="molecule type" value="Genomic_DNA"/>
</dbReference>
<dbReference type="AlphaFoldDB" id="A0A1Y2FUB8"/>
<keyword evidence="8" id="KW-1185">Reference proteome</keyword>
<dbReference type="InterPro" id="IPR019402">
    <property type="entry name" value="CWH43_N"/>
</dbReference>
<organism evidence="7 8">
    <name type="scientific">Protomyces lactucae-debilis</name>
    <dbReference type="NCBI Taxonomy" id="2754530"/>
    <lineage>
        <taxon>Eukaryota</taxon>
        <taxon>Fungi</taxon>
        <taxon>Dikarya</taxon>
        <taxon>Ascomycota</taxon>
        <taxon>Taphrinomycotina</taxon>
        <taxon>Taphrinomycetes</taxon>
        <taxon>Taphrinales</taxon>
        <taxon>Protomycetaceae</taxon>
        <taxon>Protomyces</taxon>
    </lineage>
</organism>
<evidence type="ECO:0000259" key="6">
    <source>
        <dbReference type="Pfam" id="PF10277"/>
    </source>
</evidence>
<evidence type="ECO:0000256" key="2">
    <source>
        <dbReference type="ARBA" id="ARBA00022692"/>
    </source>
</evidence>
<comment type="caution">
    <text evidence="7">The sequence shown here is derived from an EMBL/GenBank/DDBJ whole genome shotgun (WGS) entry which is preliminary data.</text>
</comment>
<dbReference type="STRING" id="56484.A0A1Y2FUB8"/>
<proteinExistence type="predicted"/>
<dbReference type="PANTHER" id="PTHR21324:SF2">
    <property type="entry name" value="EG:22E5.9 PROTEIN"/>
    <property type="match status" value="1"/>
</dbReference>
<keyword evidence="4 5" id="KW-0472">Membrane</keyword>
<dbReference type="GeneID" id="63782749"/>
<dbReference type="InterPro" id="IPR050911">
    <property type="entry name" value="DRAM/TMEM150_Autophagy_Mod"/>
</dbReference>
<dbReference type="PANTHER" id="PTHR21324">
    <property type="entry name" value="FASTING-INDUCIBLE INTEGRAL MEMBRANE PROTEIN TM6P1-RELATED"/>
    <property type="match status" value="1"/>
</dbReference>
<feature type="transmembrane region" description="Helical" evidence="5">
    <location>
        <begin position="131"/>
        <end position="155"/>
    </location>
</feature>
<dbReference type="OrthoDB" id="10032492at2759"/>
<gene>
    <name evidence="7" type="ORF">BCR37DRAFT_1584</name>
</gene>
<evidence type="ECO:0000256" key="5">
    <source>
        <dbReference type="SAM" id="Phobius"/>
    </source>
</evidence>
<protein>
    <submittedName>
        <fullName evidence="7">Frag1/DRAM/Sfk1</fullName>
    </submittedName>
</protein>
<feature type="domain" description="CWH43-like N-terminal" evidence="6">
    <location>
        <begin position="11"/>
        <end position="223"/>
    </location>
</feature>
<feature type="transmembrane region" description="Helical" evidence="5">
    <location>
        <begin position="61"/>
        <end position="79"/>
    </location>
</feature>
<evidence type="ECO:0000313" key="8">
    <source>
        <dbReference type="Proteomes" id="UP000193685"/>
    </source>
</evidence>
<accession>A0A1Y2FUB8</accession>
<dbReference type="GO" id="GO:0012505">
    <property type="term" value="C:endomembrane system"/>
    <property type="evidence" value="ECO:0007669"/>
    <property type="project" value="UniProtKB-SubCell"/>
</dbReference>
<sequence length="257" mass="28750">MPAKHYIVLGYAWVPLVAAFTWFGVLVALLSIWTAKGKPRIKADNGTVPYISDIGAIEKPLFIACCSVTTGFFVAALSLERWLRHKARLDPNQRSREKWLSILAILFAAAGGACLISLSVKDSINHNRLHWHFTIGFIVCIALSAIFTTAEWGWLNTDYKSARMLKFSYTLKLIIILLAIVFAIVLGVYFNNEQKQSTAAVMEWLVAFVFDLYLWTLVYDLYPAIHTKRVTHWNGPVAKERSGAGFHSPDSSVAGQV</sequence>
<dbReference type="OMA" id="YRSQHRI"/>